<evidence type="ECO:0000256" key="3">
    <source>
        <dbReference type="ARBA" id="ARBA00023125"/>
    </source>
</evidence>
<protein>
    <submittedName>
        <fullName evidence="5">Putative transcriptional regulator</fullName>
    </submittedName>
</protein>
<dbReference type="EMBL" id="JACGWU010000003">
    <property type="protein sequence ID" value="MBA8829105.1"/>
    <property type="molecule type" value="Genomic_DNA"/>
</dbReference>
<dbReference type="SUPFAM" id="SSF46785">
    <property type="entry name" value="Winged helix' DNA-binding domain"/>
    <property type="match status" value="1"/>
</dbReference>
<dbReference type="GO" id="GO:0045892">
    <property type="term" value="P:negative regulation of DNA-templated transcription"/>
    <property type="evidence" value="ECO:0007669"/>
    <property type="project" value="InterPro"/>
</dbReference>
<keyword evidence="3" id="KW-0238">DNA-binding</keyword>
<dbReference type="Gene3D" id="1.10.10.10">
    <property type="entry name" value="Winged helix-like DNA-binding domain superfamily/Winged helix DNA-binding domain"/>
    <property type="match status" value="1"/>
</dbReference>
<sequence length="129" mass="13801">MTTSRNRGELEADLMNVLWNASGPLTAREVQASFTVKVPAITTVITVLDRMRAKGSVVREATSGRSHVFSATRSRVLDITETMSTALHGADDRTAALLLFAGALSEEDRQFLRAAIEPAGEPADGLASE</sequence>
<dbReference type="AlphaFoldDB" id="A0A7W3JTV9"/>
<evidence type="ECO:0000313" key="6">
    <source>
        <dbReference type="Proteomes" id="UP000524237"/>
    </source>
</evidence>
<proteinExistence type="inferred from homology"/>
<evidence type="ECO:0000256" key="1">
    <source>
        <dbReference type="ARBA" id="ARBA00011046"/>
    </source>
</evidence>
<dbReference type="RefSeq" id="WP_182484554.1">
    <property type="nucleotide sequence ID" value="NZ_JACGWU010000003.1"/>
</dbReference>
<comment type="caution">
    <text evidence="5">The sequence shown here is derived from an EMBL/GenBank/DDBJ whole genome shotgun (WGS) entry which is preliminary data.</text>
</comment>
<dbReference type="GO" id="GO:0003677">
    <property type="term" value="F:DNA binding"/>
    <property type="evidence" value="ECO:0007669"/>
    <property type="project" value="UniProtKB-KW"/>
</dbReference>
<reference evidence="5 6" key="1">
    <citation type="submission" date="2020-07" db="EMBL/GenBank/DDBJ databases">
        <title>Sequencing the genomes of 1000 actinobacteria strains.</title>
        <authorList>
            <person name="Klenk H.-P."/>
        </authorList>
    </citation>
    <scope>NUCLEOTIDE SEQUENCE [LARGE SCALE GENOMIC DNA]</scope>
    <source>
        <strain evidence="5 6">DSM 23737</strain>
    </source>
</reference>
<dbReference type="InterPro" id="IPR036390">
    <property type="entry name" value="WH_DNA-bd_sf"/>
</dbReference>
<accession>A0A7W3JTV9</accession>
<keyword evidence="6" id="KW-1185">Reference proteome</keyword>
<organism evidence="5 6">
    <name type="scientific">Alpinimonas psychrophila</name>
    <dbReference type="NCBI Taxonomy" id="748908"/>
    <lineage>
        <taxon>Bacteria</taxon>
        <taxon>Bacillati</taxon>
        <taxon>Actinomycetota</taxon>
        <taxon>Actinomycetes</taxon>
        <taxon>Micrococcales</taxon>
        <taxon>Microbacteriaceae</taxon>
        <taxon>Alpinimonas</taxon>
    </lineage>
</organism>
<dbReference type="Pfam" id="PF03965">
    <property type="entry name" value="Penicillinase_R"/>
    <property type="match status" value="1"/>
</dbReference>
<evidence type="ECO:0000256" key="4">
    <source>
        <dbReference type="ARBA" id="ARBA00023163"/>
    </source>
</evidence>
<keyword evidence="4" id="KW-0804">Transcription</keyword>
<name>A0A7W3JTV9_9MICO</name>
<evidence type="ECO:0000256" key="2">
    <source>
        <dbReference type="ARBA" id="ARBA00023015"/>
    </source>
</evidence>
<keyword evidence="2" id="KW-0805">Transcription regulation</keyword>
<dbReference type="InterPro" id="IPR005650">
    <property type="entry name" value="BlaI_family"/>
</dbReference>
<dbReference type="InterPro" id="IPR036388">
    <property type="entry name" value="WH-like_DNA-bd_sf"/>
</dbReference>
<gene>
    <name evidence="5" type="ORF">FB555_001208</name>
</gene>
<comment type="similarity">
    <text evidence="1">Belongs to the BlaI transcriptional regulatory family.</text>
</comment>
<dbReference type="Proteomes" id="UP000524237">
    <property type="component" value="Unassembled WGS sequence"/>
</dbReference>
<evidence type="ECO:0000313" key="5">
    <source>
        <dbReference type="EMBL" id="MBA8829105.1"/>
    </source>
</evidence>